<evidence type="ECO:0000313" key="15">
    <source>
        <dbReference type="Proteomes" id="UP001353858"/>
    </source>
</evidence>
<sequence>MIFLLVVLVLFLAVLIKLYYRYYTVDAYLTSIPGPKSLSILKNTLGFRRPFLDVLNNYFQQFGDTFKFETIFLYVGVTTRDADLIQFVLNSPKLLEKGNSYKFLHNLLGNGLLTNNGSIWKHHRKLITPCFHYTILEGFLDLFHSCESFLLANLEKEVGKEVVDIFSIVRVHTLNMICTSSMGSTIKANSNFFQNINDLCRIFAERIISPVKSMDLFFSLTTDYKVQQQAVTNMHQYTDLIISSRRKELQNKNKAINLPVDDTGKKKKLSFLDTLLQSQTECSTLTDKEIRDEVITFMLAGYETIASTLSYVLYSLAQNPDVQNKVVDELKLIFGNEKNTQSTMDNLLNMKYLEMVIKETLRLYPVAPVITRAVTEDITFGNITFPKGVNISMSIFDLHRNPKYYENPEQFDPERFNLENIMKRPSCAYIPFSSGMRNCIGQNYAILETKSVLSKILRNFEILPSPADEGLKLQANVVLRSTTGIKIQLKQRKF</sequence>
<evidence type="ECO:0000256" key="1">
    <source>
        <dbReference type="ARBA" id="ARBA00001971"/>
    </source>
</evidence>
<proteinExistence type="inferred from homology"/>
<dbReference type="GO" id="GO:0005789">
    <property type="term" value="C:endoplasmic reticulum membrane"/>
    <property type="evidence" value="ECO:0007669"/>
    <property type="project" value="UniProtKB-SubCell"/>
</dbReference>
<dbReference type="Gene3D" id="1.10.630.10">
    <property type="entry name" value="Cytochrome P450"/>
    <property type="match status" value="1"/>
</dbReference>
<dbReference type="EMBL" id="JARPUR010000003">
    <property type="protein sequence ID" value="KAK4878930.1"/>
    <property type="molecule type" value="Genomic_DNA"/>
</dbReference>
<dbReference type="AlphaFoldDB" id="A0AAN7Q422"/>
<protein>
    <recommendedName>
        <fullName evidence="16">Cytochrome P450</fullName>
    </recommendedName>
</protein>
<evidence type="ECO:0000256" key="3">
    <source>
        <dbReference type="ARBA" id="ARBA00004406"/>
    </source>
</evidence>
<evidence type="ECO:0000313" key="14">
    <source>
        <dbReference type="EMBL" id="KAK4878930.1"/>
    </source>
</evidence>
<evidence type="ECO:0008006" key="16">
    <source>
        <dbReference type="Google" id="ProtNLM"/>
    </source>
</evidence>
<keyword evidence="5 12" id="KW-0349">Heme</keyword>
<dbReference type="PANTHER" id="PTHR24291:SF187">
    <property type="entry name" value="CYTOCHROME P450 4AE1-RELATED"/>
    <property type="match status" value="1"/>
</dbReference>
<dbReference type="InterPro" id="IPR050196">
    <property type="entry name" value="Cytochrome_P450_Monoox"/>
</dbReference>
<comment type="caution">
    <text evidence="14">The sequence shown here is derived from an EMBL/GenBank/DDBJ whole genome shotgun (WGS) entry which is preliminary data.</text>
</comment>
<keyword evidence="15" id="KW-1185">Reference proteome</keyword>
<evidence type="ECO:0000256" key="4">
    <source>
        <dbReference type="ARBA" id="ARBA00010617"/>
    </source>
</evidence>
<dbReference type="PANTHER" id="PTHR24291">
    <property type="entry name" value="CYTOCHROME P450 FAMILY 4"/>
    <property type="match status" value="1"/>
</dbReference>
<comment type="similarity">
    <text evidence="4 13">Belongs to the cytochrome P450 family.</text>
</comment>
<dbReference type="PRINTS" id="PR00463">
    <property type="entry name" value="EP450I"/>
</dbReference>
<evidence type="ECO:0000256" key="5">
    <source>
        <dbReference type="ARBA" id="ARBA00022617"/>
    </source>
</evidence>
<evidence type="ECO:0000256" key="13">
    <source>
        <dbReference type="RuleBase" id="RU000461"/>
    </source>
</evidence>
<evidence type="ECO:0000256" key="10">
    <source>
        <dbReference type="ARBA" id="ARBA00023004"/>
    </source>
</evidence>
<name>A0AAN7Q422_9COLE</name>
<dbReference type="InterPro" id="IPR002401">
    <property type="entry name" value="Cyt_P450_E_grp-I"/>
</dbReference>
<keyword evidence="8" id="KW-0492">Microsome</keyword>
<keyword evidence="6 12" id="KW-0479">Metal-binding</keyword>
<dbReference type="FunFam" id="1.10.630.10:FF:000182">
    <property type="entry name" value="Cytochrome P450 3A4"/>
    <property type="match status" value="1"/>
</dbReference>
<accession>A0AAN7Q422</accession>
<reference evidence="15" key="1">
    <citation type="submission" date="2023-01" db="EMBL/GenBank/DDBJ databases">
        <title>Key to firefly adult light organ development and bioluminescence: homeobox transcription factors regulate luciferase expression and transportation to peroxisome.</title>
        <authorList>
            <person name="Fu X."/>
        </authorList>
    </citation>
    <scope>NUCLEOTIDE SEQUENCE [LARGE SCALE GENOMIC DNA]</scope>
</reference>
<feature type="binding site" description="axial binding residue" evidence="12">
    <location>
        <position position="439"/>
    </location>
    <ligand>
        <name>heme</name>
        <dbReference type="ChEBI" id="CHEBI:30413"/>
    </ligand>
    <ligandPart>
        <name>Fe</name>
        <dbReference type="ChEBI" id="CHEBI:18248"/>
    </ligandPart>
</feature>
<comment type="subcellular location">
    <subcellularLocation>
        <location evidence="3">Endoplasmic reticulum membrane</location>
        <topology evidence="3">Peripheral membrane protein</topology>
    </subcellularLocation>
    <subcellularLocation>
        <location evidence="2">Microsome membrane</location>
        <topology evidence="2">Peripheral membrane protein</topology>
    </subcellularLocation>
</comment>
<evidence type="ECO:0000256" key="6">
    <source>
        <dbReference type="ARBA" id="ARBA00022723"/>
    </source>
</evidence>
<dbReference type="InterPro" id="IPR036396">
    <property type="entry name" value="Cyt_P450_sf"/>
</dbReference>
<dbReference type="GO" id="GO:0020037">
    <property type="term" value="F:heme binding"/>
    <property type="evidence" value="ECO:0007669"/>
    <property type="project" value="InterPro"/>
</dbReference>
<evidence type="ECO:0000256" key="2">
    <source>
        <dbReference type="ARBA" id="ARBA00004174"/>
    </source>
</evidence>
<dbReference type="InterPro" id="IPR017972">
    <property type="entry name" value="Cyt_P450_CS"/>
</dbReference>
<organism evidence="14 15">
    <name type="scientific">Aquatica leii</name>
    <dbReference type="NCBI Taxonomy" id="1421715"/>
    <lineage>
        <taxon>Eukaryota</taxon>
        <taxon>Metazoa</taxon>
        <taxon>Ecdysozoa</taxon>
        <taxon>Arthropoda</taxon>
        <taxon>Hexapoda</taxon>
        <taxon>Insecta</taxon>
        <taxon>Pterygota</taxon>
        <taxon>Neoptera</taxon>
        <taxon>Endopterygota</taxon>
        <taxon>Coleoptera</taxon>
        <taxon>Polyphaga</taxon>
        <taxon>Elateriformia</taxon>
        <taxon>Elateroidea</taxon>
        <taxon>Lampyridae</taxon>
        <taxon>Luciolinae</taxon>
        <taxon>Aquatica</taxon>
    </lineage>
</organism>
<dbReference type="GO" id="GO:0016705">
    <property type="term" value="F:oxidoreductase activity, acting on paired donors, with incorporation or reduction of molecular oxygen"/>
    <property type="evidence" value="ECO:0007669"/>
    <property type="project" value="InterPro"/>
</dbReference>
<dbReference type="CDD" id="cd20628">
    <property type="entry name" value="CYP4"/>
    <property type="match status" value="1"/>
</dbReference>
<comment type="cofactor">
    <cofactor evidence="1 12">
        <name>heme</name>
        <dbReference type="ChEBI" id="CHEBI:30413"/>
    </cofactor>
</comment>
<dbReference type="PRINTS" id="PR00385">
    <property type="entry name" value="P450"/>
</dbReference>
<dbReference type="GO" id="GO:0005506">
    <property type="term" value="F:iron ion binding"/>
    <property type="evidence" value="ECO:0007669"/>
    <property type="project" value="InterPro"/>
</dbReference>
<keyword evidence="7" id="KW-0256">Endoplasmic reticulum</keyword>
<dbReference type="Pfam" id="PF00067">
    <property type="entry name" value="p450"/>
    <property type="match status" value="1"/>
</dbReference>
<evidence type="ECO:0000256" key="9">
    <source>
        <dbReference type="ARBA" id="ARBA00023002"/>
    </source>
</evidence>
<dbReference type="PROSITE" id="PS00086">
    <property type="entry name" value="CYTOCHROME_P450"/>
    <property type="match status" value="1"/>
</dbReference>
<keyword evidence="10 12" id="KW-0408">Iron</keyword>
<keyword evidence="11 13" id="KW-0503">Monooxygenase</keyword>
<evidence type="ECO:0000256" key="12">
    <source>
        <dbReference type="PIRSR" id="PIRSR602401-1"/>
    </source>
</evidence>
<dbReference type="SUPFAM" id="SSF48264">
    <property type="entry name" value="Cytochrome P450"/>
    <property type="match status" value="1"/>
</dbReference>
<keyword evidence="9 13" id="KW-0560">Oxidoreductase</keyword>
<dbReference type="Proteomes" id="UP001353858">
    <property type="component" value="Unassembled WGS sequence"/>
</dbReference>
<evidence type="ECO:0000256" key="7">
    <source>
        <dbReference type="ARBA" id="ARBA00022824"/>
    </source>
</evidence>
<evidence type="ECO:0000256" key="8">
    <source>
        <dbReference type="ARBA" id="ARBA00022848"/>
    </source>
</evidence>
<dbReference type="InterPro" id="IPR001128">
    <property type="entry name" value="Cyt_P450"/>
</dbReference>
<evidence type="ECO:0000256" key="11">
    <source>
        <dbReference type="ARBA" id="ARBA00023033"/>
    </source>
</evidence>
<dbReference type="GO" id="GO:0004497">
    <property type="term" value="F:monooxygenase activity"/>
    <property type="evidence" value="ECO:0007669"/>
    <property type="project" value="UniProtKB-KW"/>
</dbReference>
<gene>
    <name evidence="14" type="ORF">RN001_007076</name>
</gene>